<accession>A0A168C3Y3</accession>
<evidence type="ECO:0000256" key="2">
    <source>
        <dbReference type="SAM" id="Phobius"/>
    </source>
</evidence>
<evidence type="ECO:0000313" key="4">
    <source>
        <dbReference type="Proteomes" id="UP000078544"/>
    </source>
</evidence>
<keyword evidence="2" id="KW-0472">Membrane</keyword>
<organism evidence="3 4">
    <name type="scientific">Moelleriella libera RCEF 2490</name>
    <dbReference type="NCBI Taxonomy" id="1081109"/>
    <lineage>
        <taxon>Eukaryota</taxon>
        <taxon>Fungi</taxon>
        <taxon>Dikarya</taxon>
        <taxon>Ascomycota</taxon>
        <taxon>Pezizomycotina</taxon>
        <taxon>Sordariomycetes</taxon>
        <taxon>Hypocreomycetidae</taxon>
        <taxon>Hypocreales</taxon>
        <taxon>Clavicipitaceae</taxon>
        <taxon>Moelleriella</taxon>
    </lineage>
</organism>
<feature type="transmembrane region" description="Helical" evidence="2">
    <location>
        <begin position="12"/>
        <end position="35"/>
    </location>
</feature>
<proteinExistence type="predicted"/>
<dbReference type="Proteomes" id="UP000078544">
    <property type="component" value="Unassembled WGS sequence"/>
</dbReference>
<evidence type="ECO:0000313" key="3">
    <source>
        <dbReference type="EMBL" id="KZZ96114.1"/>
    </source>
</evidence>
<reference evidence="3 4" key="1">
    <citation type="journal article" date="2016" name="Genome Biol. Evol.">
        <title>Divergent and convergent evolution of fungal pathogenicity.</title>
        <authorList>
            <person name="Shang Y."/>
            <person name="Xiao G."/>
            <person name="Zheng P."/>
            <person name="Cen K."/>
            <person name="Zhan S."/>
            <person name="Wang C."/>
        </authorList>
    </citation>
    <scope>NUCLEOTIDE SEQUENCE [LARGE SCALE GENOMIC DNA]</scope>
    <source>
        <strain evidence="3 4">RCEF 2490</strain>
    </source>
</reference>
<keyword evidence="2" id="KW-0812">Transmembrane</keyword>
<name>A0A168C3Y3_9HYPO</name>
<feature type="compositionally biased region" description="Basic and acidic residues" evidence="1">
    <location>
        <begin position="39"/>
        <end position="48"/>
    </location>
</feature>
<evidence type="ECO:0000256" key="1">
    <source>
        <dbReference type="SAM" id="MobiDB-lite"/>
    </source>
</evidence>
<keyword evidence="4" id="KW-1185">Reference proteome</keyword>
<dbReference type="EMBL" id="AZGY01000008">
    <property type="protein sequence ID" value="KZZ96114.1"/>
    <property type="molecule type" value="Genomic_DNA"/>
</dbReference>
<feature type="region of interest" description="Disordered" evidence="1">
    <location>
        <begin position="39"/>
        <end position="66"/>
    </location>
</feature>
<gene>
    <name evidence="3" type="ORF">AAL_04410</name>
</gene>
<comment type="caution">
    <text evidence="3">The sequence shown here is derived from an EMBL/GenBank/DDBJ whole genome shotgun (WGS) entry which is preliminary data.</text>
</comment>
<dbReference type="AlphaFoldDB" id="A0A168C3Y3"/>
<keyword evidence="2" id="KW-1133">Transmembrane helix</keyword>
<sequence length="66" mass="6863">MADQGMFIGFEGVLVAVAVVVLVVFHPAVCARELFEGGGKRGLKREAEAEAEGTGTGTPSVEEKDV</sequence>
<protein>
    <submittedName>
        <fullName evidence="3">Parasitic phase-specific protein PSP-1</fullName>
    </submittedName>
</protein>